<dbReference type="SUPFAM" id="SSF53098">
    <property type="entry name" value="Ribonuclease H-like"/>
    <property type="match status" value="1"/>
</dbReference>
<reference evidence="4" key="1">
    <citation type="submission" date="2025-08" db="UniProtKB">
        <authorList>
            <consortium name="RefSeq"/>
        </authorList>
    </citation>
    <scope>IDENTIFICATION</scope>
    <source>
        <tissue evidence="4">Seedling</tissue>
    </source>
</reference>
<dbReference type="InterPro" id="IPR026960">
    <property type="entry name" value="RVT-Znf"/>
</dbReference>
<dbReference type="Pfam" id="PF13456">
    <property type="entry name" value="RVT_3"/>
    <property type="match status" value="1"/>
</dbReference>
<keyword evidence="3" id="KW-1185">Reference proteome</keyword>
<organism evidence="3 4">
    <name type="scientific">Ziziphus jujuba</name>
    <name type="common">Chinese jujube</name>
    <name type="synonym">Ziziphus sativa</name>
    <dbReference type="NCBI Taxonomy" id="326968"/>
    <lineage>
        <taxon>Eukaryota</taxon>
        <taxon>Viridiplantae</taxon>
        <taxon>Streptophyta</taxon>
        <taxon>Embryophyta</taxon>
        <taxon>Tracheophyta</taxon>
        <taxon>Spermatophyta</taxon>
        <taxon>Magnoliopsida</taxon>
        <taxon>eudicotyledons</taxon>
        <taxon>Gunneridae</taxon>
        <taxon>Pentapetalae</taxon>
        <taxon>rosids</taxon>
        <taxon>fabids</taxon>
        <taxon>Rosales</taxon>
        <taxon>Rhamnaceae</taxon>
        <taxon>Paliureae</taxon>
        <taxon>Ziziphus</taxon>
    </lineage>
</organism>
<proteinExistence type="predicted"/>
<dbReference type="Pfam" id="PF13966">
    <property type="entry name" value="zf-RVT"/>
    <property type="match status" value="1"/>
</dbReference>
<protein>
    <submittedName>
        <fullName evidence="4">Uncharacterized protein LOC125418457</fullName>
    </submittedName>
</protein>
<feature type="domain" description="RNase H type-1" evidence="1">
    <location>
        <begin position="233"/>
        <end position="343"/>
    </location>
</feature>
<dbReference type="InterPro" id="IPR052929">
    <property type="entry name" value="RNase_H-like_EbsB-rel"/>
</dbReference>
<dbReference type="RefSeq" id="XP_048317947.2">
    <property type="nucleotide sequence ID" value="XM_048461990.2"/>
</dbReference>
<dbReference type="InterPro" id="IPR044730">
    <property type="entry name" value="RNase_H-like_dom_plant"/>
</dbReference>
<feature type="domain" description="Reverse transcriptase zinc-binding" evidence="2">
    <location>
        <begin position="42"/>
        <end position="128"/>
    </location>
</feature>
<evidence type="ECO:0000259" key="1">
    <source>
        <dbReference type="Pfam" id="PF13456"/>
    </source>
</evidence>
<dbReference type="GeneID" id="125418457"/>
<name>A0ABM3I083_ZIZJJ</name>
<evidence type="ECO:0000313" key="3">
    <source>
        <dbReference type="Proteomes" id="UP001652623"/>
    </source>
</evidence>
<dbReference type="InterPro" id="IPR012337">
    <property type="entry name" value="RNaseH-like_sf"/>
</dbReference>
<evidence type="ECO:0000259" key="2">
    <source>
        <dbReference type="Pfam" id="PF13966"/>
    </source>
</evidence>
<dbReference type="Proteomes" id="UP001652623">
    <property type="component" value="Chromosome 12"/>
</dbReference>
<dbReference type="InterPro" id="IPR002156">
    <property type="entry name" value="RNaseH_domain"/>
</dbReference>
<evidence type="ECO:0000313" key="4">
    <source>
        <dbReference type="RefSeq" id="XP_048317947.2"/>
    </source>
</evidence>
<sequence length="378" mass="43954">MDEKRLEDLFDHAFIKCIKQMFWALSDHRDKVIWTGTRSGVFSVKSAYKMEEKMEEWDNSWWNTLWRSSLHERTKFFMWKLANAGIPLRSNLTAKGLQLESTKCMHGCQCTKIELHVFFHCEVAKRFWFVSPWGLRWEGVISSDLLDLLHCLANPSDFLPILSEDKDEFFTYSAILMEHIWCLRNKKLHEGTLTAIDLSPRTIMARYTKLKDAIRRDGRDQFHNRITIEIGSHLAVIAWHEQGRILHIQTFKSTANISETVELEAILKAIQIAKGFDWPNVILESDALSVIQALKHKNNQSLHWASEPIFKDVILLGSNFIHCSFSWAPRKSNMLAHYVCQWATSQEVYGPIDPNWLPPSIFAFCMARESVPEKISRA</sequence>
<dbReference type="PANTHER" id="PTHR47074">
    <property type="entry name" value="BNAC02G40300D PROTEIN"/>
    <property type="match status" value="1"/>
</dbReference>
<accession>A0ABM3I083</accession>
<dbReference type="Gene3D" id="3.30.420.10">
    <property type="entry name" value="Ribonuclease H-like superfamily/Ribonuclease H"/>
    <property type="match status" value="1"/>
</dbReference>
<dbReference type="InterPro" id="IPR036397">
    <property type="entry name" value="RNaseH_sf"/>
</dbReference>
<gene>
    <name evidence="4" type="primary">LOC125418457</name>
</gene>
<dbReference type="CDD" id="cd06222">
    <property type="entry name" value="RNase_H_like"/>
    <property type="match status" value="1"/>
</dbReference>
<dbReference type="PANTHER" id="PTHR47074:SF21">
    <property type="entry name" value="RNASE H TYPE-1 DOMAIN-CONTAINING PROTEIN"/>
    <property type="match status" value="1"/>
</dbReference>